<accession>A0A8T1B176</accession>
<sequence length="136" mass="15611">MSKERFSVKAYPDLQVSEEEREQLIDLVNEFVKGHFQEYEDFVVVTKSQVDENRWKHVKSKDNQHVYAERPQRENRDTRAMSWDPASAAAKKDLPVVLSVGTLVGDVDDVMFGVVNPTLDVMRIKASPCRAFWPGV</sequence>
<evidence type="ECO:0000313" key="1">
    <source>
        <dbReference type="EMBL" id="KAG2883878.1"/>
    </source>
</evidence>
<organism evidence="2 3">
    <name type="scientific">Phytophthora cactorum</name>
    <dbReference type="NCBI Taxonomy" id="29920"/>
    <lineage>
        <taxon>Eukaryota</taxon>
        <taxon>Sar</taxon>
        <taxon>Stramenopiles</taxon>
        <taxon>Oomycota</taxon>
        <taxon>Peronosporomycetes</taxon>
        <taxon>Peronosporales</taxon>
        <taxon>Peronosporaceae</taxon>
        <taxon>Phytophthora</taxon>
    </lineage>
</organism>
<name>A0A8T1B176_9STRA</name>
<proteinExistence type="predicted"/>
<comment type="caution">
    <text evidence="2">The sequence shown here is derived from an EMBL/GenBank/DDBJ whole genome shotgun (WGS) entry which is preliminary data.</text>
</comment>
<evidence type="ECO:0000313" key="2">
    <source>
        <dbReference type="EMBL" id="KAG2892564.1"/>
    </source>
</evidence>
<dbReference type="InterPro" id="IPR052727">
    <property type="entry name" value="Rab4/Rab5_effector"/>
</dbReference>
<dbReference type="AlphaFoldDB" id="A0A8T1B176"/>
<dbReference type="Proteomes" id="UP000736787">
    <property type="component" value="Unassembled WGS sequence"/>
</dbReference>
<dbReference type="Proteomes" id="UP000774804">
    <property type="component" value="Unassembled WGS sequence"/>
</dbReference>
<dbReference type="PANTHER" id="PTHR13510:SF44">
    <property type="entry name" value="RABENOSYN-5"/>
    <property type="match status" value="1"/>
</dbReference>
<gene>
    <name evidence="1" type="ORF">PC115_g21496</name>
    <name evidence="2" type="ORF">PC117_g23993</name>
</gene>
<dbReference type="PANTHER" id="PTHR13510">
    <property type="entry name" value="FYVE-FINGER-CONTAINING RAB5 EFFECTOR PROTEIN RABENOSYN-5-RELATED"/>
    <property type="match status" value="1"/>
</dbReference>
<dbReference type="EMBL" id="RCMK01001531">
    <property type="protein sequence ID" value="KAG2892564.1"/>
    <property type="molecule type" value="Genomic_DNA"/>
</dbReference>
<dbReference type="EMBL" id="RCMI01001538">
    <property type="protein sequence ID" value="KAG2883878.1"/>
    <property type="molecule type" value="Genomic_DNA"/>
</dbReference>
<protein>
    <submittedName>
        <fullName evidence="2">Uncharacterized protein</fullName>
    </submittedName>
</protein>
<evidence type="ECO:0000313" key="3">
    <source>
        <dbReference type="Proteomes" id="UP000736787"/>
    </source>
</evidence>
<reference evidence="2" key="1">
    <citation type="submission" date="2018-10" db="EMBL/GenBank/DDBJ databases">
        <title>Effector identification in a new, highly contiguous assembly of the strawberry crown rot pathogen Phytophthora cactorum.</title>
        <authorList>
            <person name="Armitage A.D."/>
            <person name="Nellist C.F."/>
            <person name="Bates H."/>
            <person name="Vickerstaff R.J."/>
            <person name="Harrison R.J."/>
        </authorList>
    </citation>
    <scope>NUCLEOTIDE SEQUENCE</scope>
    <source>
        <strain evidence="1">4032</strain>
        <strain evidence="2">4040</strain>
    </source>
</reference>